<name>A0A0B7MJT3_9FIRM</name>
<dbReference type="CDD" id="cd11646">
    <property type="entry name" value="Precorrin_3B_C17_MT"/>
    <property type="match status" value="1"/>
</dbReference>
<comment type="pathway">
    <text evidence="1">Cofactor biosynthesis; adenosylcobalamin biosynthesis.</text>
</comment>
<evidence type="ECO:0000313" key="9">
    <source>
        <dbReference type="Proteomes" id="UP000046155"/>
    </source>
</evidence>
<evidence type="ECO:0000256" key="6">
    <source>
        <dbReference type="SAM" id="MobiDB-lite"/>
    </source>
</evidence>
<dbReference type="AlphaFoldDB" id="A0A0B7MJT3"/>
<dbReference type="InterPro" id="IPR000878">
    <property type="entry name" value="4pyrrol_Mease"/>
</dbReference>
<dbReference type="EMBL" id="CDRZ01000279">
    <property type="protein sequence ID" value="CEO90270.1"/>
    <property type="molecule type" value="Genomic_DNA"/>
</dbReference>
<dbReference type="InterPro" id="IPR014777">
    <property type="entry name" value="4pyrrole_Mease_sub1"/>
</dbReference>
<dbReference type="Gene3D" id="3.40.1010.10">
    <property type="entry name" value="Cobalt-precorrin-4 Transmethylase, Domain 1"/>
    <property type="match status" value="1"/>
</dbReference>
<dbReference type="EC" id="2.1.1.131" evidence="8"/>
<protein>
    <submittedName>
        <fullName evidence="8">Cobalt-precorrin-3B C(17)-methyltransferase</fullName>
        <ecNumber evidence="8">2.1.1.131</ecNumber>
    </submittedName>
</protein>
<dbReference type="GO" id="GO:0009236">
    <property type="term" value="P:cobalamin biosynthetic process"/>
    <property type="evidence" value="ECO:0007669"/>
    <property type="project" value="UniProtKB-UniPathway"/>
</dbReference>
<evidence type="ECO:0000313" key="8">
    <source>
        <dbReference type="EMBL" id="CEO90270.1"/>
    </source>
</evidence>
<evidence type="ECO:0000256" key="2">
    <source>
        <dbReference type="ARBA" id="ARBA00022573"/>
    </source>
</evidence>
<dbReference type="NCBIfam" id="TIGR01466">
    <property type="entry name" value="cobJ_cbiH"/>
    <property type="match status" value="1"/>
</dbReference>
<evidence type="ECO:0000256" key="3">
    <source>
        <dbReference type="ARBA" id="ARBA00022603"/>
    </source>
</evidence>
<accession>A0A0B7MJT3</accession>
<proteinExistence type="predicted"/>
<keyword evidence="9" id="KW-1185">Reference proteome</keyword>
<keyword evidence="5" id="KW-0949">S-adenosyl-L-methionine</keyword>
<dbReference type="Proteomes" id="UP000046155">
    <property type="component" value="Unassembled WGS sequence"/>
</dbReference>
<dbReference type="InterPro" id="IPR006363">
    <property type="entry name" value="Cbl_synth_CobJ/CibH_dom"/>
</dbReference>
<dbReference type="GO" id="GO:0030789">
    <property type="term" value="F:precorrin-3B C17-methyltransferase activity"/>
    <property type="evidence" value="ECO:0007669"/>
    <property type="project" value="UniProtKB-EC"/>
</dbReference>
<feature type="region of interest" description="Disordered" evidence="6">
    <location>
        <begin position="1"/>
        <end position="26"/>
    </location>
</feature>
<dbReference type="InterPro" id="IPR051810">
    <property type="entry name" value="Precorrin_MeTrfase"/>
</dbReference>
<organism evidence="8 9">
    <name type="scientific">Syntrophaceticus schinkii</name>
    <dbReference type="NCBI Taxonomy" id="499207"/>
    <lineage>
        <taxon>Bacteria</taxon>
        <taxon>Bacillati</taxon>
        <taxon>Bacillota</taxon>
        <taxon>Clostridia</taxon>
        <taxon>Thermoanaerobacterales</taxon>
        <taxon>Thermoanaerobacterales Family III. Incertae Sedis</taxon>
        <taxon>Syntrophaceticus</taxon>
    </lineage>
</organism>
<dbReference type="PANTHER" id="PTHR47036">
    <property type="entry name" value="COBALT-FACTOR III C(17)-METHYLTRANSFERASE-RELATED"/>
    <property type="match status" value="1"/>
</dbReference>
<keyword evidence="2" id="KW-0169">Cobalamin biosynthesis</keyword>
<keyword evidence="3 8" id="KW-0489">Methyltransferase</keyword>
<dbReference type="InterPro" id="IPR035996">
    <property type="entry name" value="4pyrrol_Methylase_sf"/>
</dbReference>
<dbReference type="PANTHER" id="PTHR47036:SF1">
    <property type="entry name" value="COBALT-FACTOR III C(17)-METHYLTRANSFERASE-RELATED"/>
    <property type="match status" value="1"/>
</dbReference>
<evidence type="ECO:0000256" key="4">
    <source>
        <dbReference type="ARBA" id="ARBA00022679"/>
    </source>
</evidence>
<feature type="domain" description="Tetrapyrrole methylase" evidence="7">
    <location>
        <begin position="32"/>
        <end position="240"/>
    </location>
</feature>
<gene>
    <name evidence="8" type="primary">cbiH</name>
    <name evidence="8" type="ORF">SSCH_790015</name>
</gene>
<dbReference type="Pfam" id="PF00590">
    <property type="entry name" value="TP_methylase"/>
    <property type="match status" value="1"/>
</dbReference>
<dbReference type="Gene3D" id="3.30.950.10">
    <property type="entry name" value="Methyltransferase, Cobalt-precorrin-4 Transmethylase, Domain 2"/>
    <property type="match status" value="1"/>
</dbReference>
<dbReference type="SUPFAM" id="SSF53790">
    <property type="entry name" value="Tetrapyrrole methylase"/>
    <property type="match status" value="1"/>
</dbReference>
<evidence type="ECO:0000259" key="7">
    <source>
        <dbReference type="Pfam" id="PF00590"/>
    </source>
</evidence>
<evidence type="ECO:0000256" key="5">
    <source>
        <dbReference type="ARBA" id="ARBA00022691"/>
    </source>
</evidence>
<dbReference type="GO" id="GO:0032259">
    <property type="term" value="P:methylation"/>
    <property type="evidence" value="ECO:0007669"/>
    <property type="project" value="UniProtKB-KW"/>
</dbReference>
<keyword evidence="4 8" id="KW-0808">Transferase</keyword>
<dbReference type="InterPro" id="IPR014776">
    <property type="entry name" value="4pyrrole_Mease_sub2"/>
</dbReference>
<evidence type="ECO:0000256" key="1">
    <source>
        <dbReference type="ARBA" id="ARBA00004953"/>
    </source>
</evidence>
<sequence length="281" mass="30250">MRNSGIGSSSGGEAGALKNEDRQGHSGISRGRLAVVGIGPGNPENMSQRAVQTIKEADVVVGYRPYVELIEDVLSPEQEVIGSGMRQEVKRARKALDKALAGRRVVVVSSGDAGIYGMAGLVLELLFEVNDYKRVDFEVIPGITAASAAAALLGAPLMNDFVVISLSDLLTPWEVILRRVEAAAQGDFVIIFYNPKSKRRVQQIEEAREMLLNYRTASTPVGIVTGAGRAGQRVVISDLAHFLDEEIDMFSLVIIGSSQSYVKEGRMITPRGYQISGGEKS</sequence>
<reference evidence="9" key="1">
    <citation type="submission" date="2015-01" db="EMBL/GenBank/DDBJ databases">
        <authorList>
            <person name="Manzoor Shahid"/>
            <person name="Zubair Saima"/>
        </authorList>
    </citation>
    <scope>NUCLEOTIDE SEQUENCE [LARGE SCALE GENOMIC DNA]</scope>
    <source>
        <strain evidence="9">Sp3</strain>
    </source>
</reference>
<dbReference type="OrthoDB" id="9772960at2"/>
<dbReference type="UniPathway" id="UPA00148"/>